<dbReference type="GO" id="GO:0006598">
    <property type="term" value="P:polyamine catabolic process"/>
    <property type="evidence" value="ECO:0007669"/>
    <property type="project" value="TreeGrafter"/>
</dbReference>
<evidence type="ECO:0000313" key="8">
    <source>
        <dbReference type="EMBL" id="TQV81605.1"/>
    </source>
</evidence>
<evidence type="ECO:0000256" key="5">
    <source>
        <dbReference type="RuleBase" id="RU000384"/>
    </source>
</evidence>
<comment type="cofactor">
    <cofactor evidence="1">
        <name>Mg(2+)</name>
        <dbReference type="ChEBI" id="CHEBI:18420"/>
    </cofactor>
</comment>
<dbReference type="Proteomes" id="UP000315252">
    <property type="component" value="Unassembled WGS sequence"/>
</dbReference>
<dbReference type="OrthoDB" id="9807095at2"/>
<dbReference type="Pfam" id="PF00120">
    <property type="entry name" value="Gln-synt_C"/>
    <property type="match status" value="1"/>
</dbReference>
<keyword evidence="3" id="KW-0460">Magnesium</keyword>
<keyword evidence="9" id="KW-1185">Reference proteome</keyword>
<dbReference type="PROSITE" id="PS51987">
    <property type="entry name" value="GS_CATALYTIC"/>
    <property type="match status" value="1"/>
</dbReference>
<feature type="domain" description="GS catalytic" evidence="7">
    <location>
        <begin position="122"/>
        <end position="458"/>
    </location>
</feature>
<accession>A0A545TWK5</accession>
<evidence type="ECO:0000313" key="9">
    <source>
        <dbReference type="Proteomes" id="UP000315252"/>
    </source>
</evidence>
<evidence type="ECO:0000256" key="1">
    <source>
        <dbReference type="ARBA" id="ARBA00001946"/>
    </source>
</evidence>
<dbReference type="AlphaFoldDB" id="A0A545TWK5"/>
<dbReference type="InterPro" id="IPR008146">
    <property type="entry name" value="Gln_synth_cat_dom"/>
</dbReference>
<evidence type="ECO:0000256" key="2">
    <source>
        <dbReference type="ARBA" id="ARBA00022598"/>
    </source>
</evidence>
<evidence type="ECO:0000259" key="7">
    <source>
        <dbReference type="PROSITE" id="PS51987"/>
    </source>
</evidence>
<dbReference type="EMBL" id="VHSH01000002">
    <property type="protein sequence ID" value="TQV81605.1"/>
    <property type="molecule type" value="Genomic_DNA"/>
</dbReference>
<sequence>MPDTVTKLTPEAADFLARYPDTRHLDAIFPDLSGVIRGKRYPMSEFGKVTSDGLAFPASVYMLDTMGQSHDPAGLGFSDGDPDRVAKIVEGTLLPVPWAQQPSAQALITLQEANGSPYPYEPRNILLSTLRQLKALSLRPVVAFELEFYLFDRERAEGGVPQPPVSPLTGQRDSGTQVYGMDALDGFSAVIEEIGAACEAQGIVTGAITSEYAPGQFEINLHHLDDAMKAADHCIFFKRTVKGVARKHGFQASFMAKPFLEQAGSGLHMHISLLDDKGRNVFDGGNEPASPRLKHALGGVLETLPEAMAFLAPNVNSFRRYVPDIFVPIRRCWGFENRSVALRIPLGDGAARRIEHRIAGADANPYLTLATALAGIHHGLTHKSDPGAPAEGNTGHAYDPDLPFRPRRALDRLSETKLLACYFGADYLEAYVACKHAELDRFESHISQAEYDWYLQAD</sequence>
<reference evidence="8 9" key="1">
    <citation type="submission" date="2019-06" db="EMBL/GenBank/DDBJ databases">
        <title>Whole genome sequence for Rhodospirillaceae sp. R148.</title>
        <authorList>
            <person name="Wang G."/>
        </authorList>
    </citation>
    <scope>NUCLEOTIDE SEQUENCE [LARGE SCALE GENOMIC DNA]</scope>
    <source>
        <strain evidence="8 9">R148</strain>
    </source>
</reference>
<name>A0A545TWK5_9PROT</name>
<dbReference type="GO" id="GO:0004356">
    <property type="term" value="F:glutamine synthetase activity"/>
    <property type="evidence" value="ECO:0007669"/>
    <property type="project" value="InterPro"/>
</dbReference>
<dbReference type="SUPFAM" id="SSF54368">
    <property type="entry name" value="Glutamine synthetase, N-terminal domain"/>
    <property type="match status" value="1"/>
</dbReference>
<dbReference type="SUPFAM" id="SSF55931">
    <property type="entry name" value="Glutamine synthetase/guanido kinase"/>
    <property type="match status" value="1"/>
</dbReference>
<dbReference type="GO" id="GO:0006542">
    <property type="term" value="P:glutamine biosynthetic process"/>
    <property type="evidence" value="ECO:0007669"/>
    <property type="project" value="InterPro"/>
</dbReference>
<dbReference type="InterPro" id="IPR036651">
    <property type="entry name" value="Gln_synt_N_sf"/>
</dbReference>
<gene>
    <name evidence="8" type="ORF">FKG95_04955</name>
</gene>
<evidence type="ECO:0000256" key="6">
    <source>
        <dbReference type="SAM" id="MobiDB-lite"/>
    </source>
</evidence>
<dbReference type="PROSITE" id="PS00181">
    <property type="entry name" value="GLNA_ATP"/>
    <property type="match status" value="1"/>
</dbReference>
<dbReference type="InterPro" id="IPR027303">
    <property type="entry name" value="Gln_synth_gly_rich_site"/>
</dbReference>
<dbReference type="Gene3D" id="3.30.590.10">
    <property type="entry name" value="Glutamine synthetase/guanido kinase, catalytic domain"/>
    <property type="match status" value="1"/>
</dbReference>
<protein>
    <submittedName>
        <fullName evidence="8">Glutamine synthetase</fullName>
    </submittedName>
</protein>
<comment type="similarity">
    <text evidence="4 5">Belongs to the glutamine synthetase family.</text>
</comment>
<dbReference type="PANTHER" id="PTHR43785:SF12">
    <property type="entry name" value="TYPE-1 GLUTAMINE SYNTHETASE 2"/>
    <property type="match status" value="1"/>
</dbReference>
<feature type="region of interest" description="Disordered" evidence="6">
    <location>
        <begin position="381"/>
        <end position="400"/>
    </location>
</feature>
<proteinExistence type="inferred from homology"/>
<organism evidence="8 9">
    <name type="scientific">Denitrobaculum tricleocarpae</name>
    <dbReference type="NCBI Taxonomy" id="2591009"/>
    <lineage>
        <taxon>Bacteria</taxon>
        <taxon>Pseudomonadati</taxon>
        <taxon>Pseudomonadota</taxon>
        <taxon>Alphaproteobacteria</taxon>
        <taxon>Rhodospirillales</taxon>
        <taxon>Rhodospirillaceae</taxon>
        <taxon>Denitrobaculum</taxon>
    </lineage>
</organism>
<comment type="caution">
    <text evidence="8">The sequence shown here is derived from an EMBL/GenBank/DDBJ whole genome shotgun (WGS) entry which is preliminary data.</text>
</comment>
<evidence type="ECO:0000256" key="4">
    <source>
        <dbReference type="PROSITE-ProRule" id="PRU01331"/>
    </source>
</evidence>
<dbReference type="InterPro" id="IPR014746">
    <property type="entry name" value="Gln_synth/guanido_kin_cat_dom"/>
</dbReference>
<dbReference type="PANTHER" id="PTHR43785">
    <property type="entry name" value="GAMMA-GLUTAMYLPUTRESCINE SYNTHETASE"/>
    <property type="match status" value="1"/>
</dbReference>
<keyword evidence="2" id="KW-0436">Ligase</keyword>
<dbReference type="SMART" id="SM01230">
    <property type="entry name" value="Gln-synt_C"/>
    <property type="match status" value="1"/>
</dbReference>
<dbReference type="RefSeq" id="WP_142895236.1">
    <property type="nucleotide sequence ID" value="NZ_ML660053.1"/>
</dbReference>
<evidence type="ECO:0000256" key="3">
    <source>
        <dbReference type="ARBA" id="ARBA00022842"/>
    </source>
</evidence>
<dbReference type="Gene3D" id="3.10.20.70">
    <property type="entry name" value="Glutamine synthetase, N-terminal domain"/>
    <property type="match status" value="1"/>
</dbReference>